<evidence type="ECO:0000313" key="2">
    <source>
        <dbReference type="Proteomes" id="UP000664940"/>
    </source>
</evidence>
<sequence length="126" mass="14555">MLWFCLPVTFLMHLGVIFLFPLLSQNYTSPFSDHWALLINRVLREFLLLDRPNLLLSLSCCDSRERVFLFTVVCARCCFLCHTVPGGCRPSLQPLRRLCECCPKKNIPPQLFPEVCSCTYPAFQPQ</sequence>
<gene>
    <name evidence="1" type="ORF">HJG60_007939</name>
</gene>
<dbReference type="AlphaFoldDB" id="A0A834BDF6"/>
<proteinExistence type="predicted"/>
<comment type="caution">
    <text evidence="1">The sequence shown here is derived from an EMBL/GenBank/DDBJ whole genome shotgun (WGS) entry which is preliminary data.</text>
</comment>
<reference evidence="1 2" key="1">
    <citation type="journal article" date="2020" name="Nature">
        <title>Six reference-quality genomes reveal evolution of bat adaptations.</title>
        <authorList>
            <person name="Jebb D."/>
            <person name="Huang Z."/>
            <person name="Pippel M."/>
            <person name="Hughes G.M."/>
            <person name="Lavrichenko K."/>
            <person name="Devanna P."/>
            <person name="Winkler S."/>
            <person name="Jermiin L.S."/>
            <person name="Skirmuntt E.C."/>
            <person name="Katzourakis A."/>
            <person name="Burkitt-Gray L."/>
            <person name="Ray D.A."/>
            <person name="Sullivan K.A.M."/>
            <person name="Roscito J.G."/>
            <person name="Kirilenko B.M."/>
            <person name="Davalos L.M."/>
            <person name="Corthals A.P."/>
            <person name="Power M.L."/>
            <person name="Jones G."/>
            <person name="Ransome R.D."/>
            <person name="Dechmann D.K.N."/>
            <person name="Locatelli A.G."/>
            <person name="Puechmaille S.J."/>
            <person name="Fedrigo O."/>
            <person name="Jarvis E.D."/>
            <person name="Hiller M."/>
            <person name="Vernes S.C."/>
            <person name="Myers E.W."/>
            <person name="Teeling E.C."/>
        </authorList>
    </citation>
    <scope>NUCLEOTIDE SEQUENCE [LARGE SCALE GENOMIC DNA]</scope>
    <source>
        <strain evidence="1">Bat1K_MPI-CBG_1</strain>
    </source>
</reference>
<dbReference type="EMBL" id="JABVXQ010000001">
    <property type="protein sequence ID" value="KAF6131037.1"/>
    <property type="molecule type" value="Genomic_DNA"/>
</dbReference>
<name>A0A834BDF6_9CHIR</name>
<organism evidence="1 2">
    <name type="scientific">Phyllostomus discolor</name>
    <name type="common">pale spear-nosed bat</name>
    <dbReference type="NCBI Taxonomy" id="89673"/>
    <lineage>
        <taxon>Eukaryota</taxon>
        <taxon>Metazoa</taxon>
        <taxon>Chordata</taxon>
        <taxon>Craniata</taxon>
        <taxon>Vertebrata</taxon>
        <taxon>Euteleostomi</taxon>
        <taxon>Mammalia</taxon>
        <taxon>Eutheria</taxon>
        <taxon>Laurasiatheria</taxon>
        <taxon>Chiroptera</taxon>
        <taxon>Yangochiroptera</taxon>
        <taxon>Phyllostomidae</taxon>
        <taxon>Phyllostominae</taxon>
        <taxon>Phyllostomus</taxon>
    </lineage>
</organism>
<accession>A0A834BDF6</accession>
<evidence type="ECO:0000313" key="1">
    <source>
        <dbReference type="EMBL" id="KAF6131037.1"/>
    </source>
</evidence>
<dbReference type="Proteomes" id="UP000664940">
    <property type="component" value="Unassembled WGS sequence"/>
</dbReference>
<protein>
    <submittedName>
        <fullName evidence="1">Uncharacterized protein</fullName>
    </submittedName>
</protein>